<reference evidence="1 2" key="1">
    <citation type="submission" date="2014-07" db="EMBL/GenBank/DDBJ databases">
        <title>Epilithonimonas lactis LMG 22401 Genome.</title>
        <authorList>
            <person name="Pipes S.E."/>
            <person name="Stropko S.J."/>
        </authorList>
    </citation>
    <scope>NUCLEOTIDE SEQUENCE [LARGE SCALE GENOMIC DNA]</scope>
    <source>
        <strain evidence="1 2">LMG 24401</strain>
    </source>
</reference>
<dbReference type="RefSeq" id="WP_034972853.1">
    <property type="nucleotide sequence ID" value="NZ_FOFI01000002.1"/>
</dbReference>
<accession>A0A085BL18</accession>
<sequence length="70" mass="8235">MILTFAIPNRENWEAQESGLGNIGMAFGSRKKTSKKFWWFGNIFILLHSQIGNNDRTRFLRMRKERSSLT</sequence>
<evidence type="ECO:0000313" key="1">
    <source>
        <dbReference type="EMBL" id="KFC23163.1"/>
    </source>
</evidence>
<organism evidence="1 2">
    <name type="scientific">Epilithonimonas lactis</name>
    <dbReference type="NCBI Taxonomy" id="421072"/>
    <lineage>
        <taxon>Bacteria</taxon>
        <taxon>Pseudomonadati</taxon>
        <taxon>Bacteroidota</taxon>
        <taxon>Flavobacteriia</taxon>
        <taxon>Flavobacteriales</taxon>
        <taxon>Weeksellaceae</taxon>
        <taxon>Chryseobacterium group</taxon>
        <taxon>Epilithonimonas</taxon>
    </lineage>
</organism>
<proteinExistence type="predicted"/>
<gene>
    <name evidence="1" type="ORF">IO89_00745</name>
</gene>
<protein>
    <submittedName>
        <fullName evidence="1">Uncharacterized protein</fullName>
    </submittedName>
</protein>
<dbReference type="Proteomes" id="UP000028623">
    <property type="component" value="Unassembled WGS sequence"/>
</dbReference>
<keyword evidence="2" id="KW-1185">Reference proteome</keyword>
<evidence type="ECO:0000313" key="2">
    <source>
        <dbReference type="Proteomes" id="UP000028623"/>
    </source>
</evidence>
<comment type="caution">
    <text evidence="1">The sequence shown here is derived from an EMBL/GenBank/DDBJ whole genome shotgun (WGS) entry which is preliminary data.</text>
</comment>
<dbReference type="EMBL" id="JPLY01000001">
    <property type="protein sequence ID" value="KFC23163.1"/>
    <property type="molecule type" value="Genomic_DNA"/>
</dbReference>
<dbReference type="AlphaFoldDB" id="A0A085BL18"/>
<name>A0A085BL18_9FLAO</name>